<accession>A0ABQ1FJJ6</accession>
<proteinExistence type="predicted"/>
<evidence type="ECO:0000313" key="2">
    <source>
        <dbReference type="Proteomes" id="UP000615455"/>
    </source>
</evidence>
<organism evidence="1 2">
    <name type="scientific">Paenibacillus marchantiophytorum</name>
    <dbReference type="NCBI Taxonomy" id="1619310"/>
    <lineage>
        <taxon>Bacteria</taxon>
        <taxon>Bacillati</taxon>
        <taxon>Bacillota</taxon>
        <taxon>Bacilli</taxon>
        <taxon>Bacillales</taxon>
        <taxon>Paenibacillaceae</taxon>
        <taxon>Paenibacillus</taxon>
    </lineage>
</organism>
<evidence type="ECO:0008006" key="3">
    <source>
        <dbReference type="Google" id="ProtNLM"/>
    </source>
</evidence>
<sequence>MAQAVETHKTIMSLSKLLNIEPMILLRLCQYIESRGHRFLKSEEGSLQFNDRDIAIILAYY</sequence>
<name>A0ABQ1FJJ6_9BACL</name>
<gene>
    <name evidence="1" type="ORF">GCM10008018_71840</name>
</gene>
<comment type="caution">
    <text evidence="1">The sequence shown here is derived from an EMBL/GenBank/DDBJ whole genome shotgun (WGS) entry which is preliminary data.</text>
</comment>
<dbReference type="Proteomes" id="UP000615455">
    <property type="component" value="Unassembled WGS sequence"/>
</dbReference>
<reference evidence="2" key="1">
    <citation type="journal article" date="2019" name="Int. J. Syst. Evol. Microbiol.">
        <title>The Global Catalogue of Microorganisms (GCM) 10K type strain sequencing project: providing services to taxonomists for standard genome sequencing and annotation.</title>
        <authorList>
            <consortium name="The Broad Institute Genomics Platform"/>
            <consortium name="The Broad Institute Genome Sequencing Center for Infectious Disease"/>
            <person name="Wu L."/>
            <person name="Ma J."/>
        </authorList>
    </citation>
    <scope>NUCLEOTIDE SEQUENCE [LARGE SCALE GENOMIC DNA]</scope>
    <source>
        <strain evidence="2">CGMCC 1.15043</strain>
    </source>
</reference>
<evidence type="ECO:0000313" key="1">
    <source>
        <dbReference type="EMBL" id="GGA17149.1"/>
    </source>
</evidence>
<keyword evidence="2" id="KW-1185">Reference proteome</keyword>
<protein>
    <recommendedName>
        <fullName evidence="3">IS4 family transposase</fullName>
    </recommendedName>
</protein>
<dbReference type="EMBL" id="BMHE01000093">
    <property type="protein sequence ID" value="GGA17149.1"/>
    <property type="molecule type" value="Genomic_DNA"/>
</dbReference>